<sequence>MFDIVADAVPVTPTGLLARVRATRSAQLRAEAELLVQAAEWADAHPDLGDEPFAATSDPAGLEPGAEALRAFDEERGIPGWSWSAAAPFAAAIGRSTAAGDALIRDALVLRHRLPRLWRRVVAAELEAWRARRIAQLVLGSPDDVCDHLDRELSHLAHRVGATTLARLLDEAMMRLHPEERELDQLAALDQRHVTLHERSINDTGVADMSIRGDWNDLHDFDQTVSAIAARLAALDETEGRHEDSLDVRRSRALGVLADPATARALLDDEDTPSPRKNALLVLHVADDAVTGGNPVARCGTVPMLVSQLRDWLGRTDTHLTVQPVIDLADHTDSTAYESRGRLRTQVELLLPHCVFPWCTREARVCDHDHGVPHVDGGATCDCNLAPLCRRHHRLRTHAGWRYTRLDETTFLWADPHGQQFLSDTTGTRDVTPSDRPVNRGSGCSRAGP</sequence>
<dbReference type="InterPro" id="IPR003615">
    <property type="entry name" value="HNH_nuc"/>
</dbReference>
<dbReference type="RefSeq" id="WP_343915145.1">
    <property type="nucleotide sequence ID" value="NZ_BAAAJT010000002.1"/>
</dbReference>
<name>A0ABW4TH59_9ACTN</name>
<comment type="caution">
    <text evidence="2">The sequence shown here is derived from an EMBL/GenBank/DDBJ whole genome shotgun (WGS) entry which is preliminary data.</text>
</comment>
<evidence type="ECO:0008006" key="4">
    <source>
        <dbReference type="Google" id="ProtNLM"/>
    </source>
</evidence>
<evidence type="ECO:0000313" key="3">
    <source>
        <dbReference type="Proteomes" id="UP001597351"/>
    </source>
</evidence>
<keyword evidence="3" id="KW-1185">Reference proteome</keyword>
<protein>
    <recommendedName>
        <fullName evidence="4">HNH endonuclease</fullName>
    </recommendedName>
</protein>
<reference evidence="3" key="1">
    <citation type="journal article" date="2019" name="Int. J. Syst. Evol. Microbiol.">
        <title>The Global Catalogue of Microorganisms (GCM) 10K type strain sequencing project: providing services to taxonomists for standard genome sequencing and annotation.</title>
        <authorList>
            <consortium name="The Broad Institute Genomics Platform"/>
            <consortium name="The Broad Institute Genome Sequencing Center for Infectious Disease"/>
            <person name="Wu L."/>
            <person name="Ma J."/>
        </authorList>
    </citation>
    <scope>NUCLEOTIDE SEQUENCE [LARGE SCALE GENOMIC DNA]</scope>
    <source>
        <strain evidence="3">CGMCC 1.12477</strain>
    </source>
</reference>
<evidence type="ECO:0000313" key="2">
    <source>
        <dbReference type="EMBL" id="MFD1945945.1"/>
    </source>
</evidence>
<proteinExistence type="predicted"/>
<evidence type="ECO:0000256" key="1">
    <source>
        <dbReference type="SAM" id="MobiDB-lite"/>
    </source>
</evidence>
<organism evidence="2 3">
    <name type="scientific">Nocardioides aestuarii</name>
    <dbReference type="NCBI Taxonomy" id="252231"/>
    <lineage>
        <taxon>Bacteria</taxon>
        <taxon>Bacillati</taxon>
        <taxon>Actinomycetota</taxon>
        <taxon>Actinomycetes</taxon>
        <taxon>Propionibacteriales</taxon>
        <taxon>Nocardioidaceae</taxon>
        <taxon>Nocardioides</taxon>
    </lineage>
</organism>
<dbReference type="CDD" id="cd00085">
    <property type="entry name" value="HNHc"/>
    <property type="match status" value="1"/>
</dbReference>
<feature type="compositionally biased region" description="Polar residues" evidence="1">
    <location>
        <begin position="422"/>
        <end position="431"/>
    </location>
</feature>
<dbReference type="EMBL" id="JBHUGD010000001">
    <property type="protein sequence ID" value="MFD1945945.1"/>
    <property type="molecule type" value="Genomic_DNA"/>
</dbReference>
<gene>
    <name evidence="2" type="ORF">ACFSDE_04020</name>
</gene>
<dbReference type="Proteomes" id="UP001597351">
    <property type="component" value="Unassembled WGS sequence"/>
</dbReference>
<accession>A0ABW4TH59</accession>
<feature type="region of interest" description="Disordered" evidence="1">
    <location>
        <begin position="422"/>
        <end position="449"/>
    </location>
</feature>